<name>K9ZW71_DEIPD</name>
<evidence type="ECO:0000313" key="3">
    <source>
        <dbReference type="Proteomes" id="UP000010467"/>
    </source>
</evidence>
<accession>K9ZW71</accession>
<dbReference type="AlphaFoldDB" id="K9ZW71"/>
<reference evidence="3" key="1">
    <citation type="submission" date="2012-03" db="EMBL/GenBank/DDBJ databases">
        <title>Complete sequence of chromosome of Deinococcus peraridilitoris DSM 19664.</title>
        <authorList>
            <person name="Lucas S."/>
            <person name="Copeland A."/>
            <person name="Lapidus A."/>
            <person name="Glavina del Rio T."/>
            <person name="Dalin E."/>
            <person name="Tice H."/>
            <person name="Bruce D."/>
            <person name="Goodwin L."/>
            <person name="Pitluck S."/>
            <person name="Peters L."/>
            <person name="Mikhailova N."/>
            <person name="Lu M."/>
            <person name="Kyrpides N."/>
            <person name="Mavromatis K."/>
            <person name="Ivanova N."/>
            <person name="Brettin T."/>
            <person name="Detter J.C."/>
            <person name="Han C."/>
            <person name="Larimer F."/>
            <person name="Land M."/>
            <person name="Hauser L."/>
            <person name="Markowitz V."/>
            <person name="Cheng J.-F."/>
            <person name="Hugenholtz P."/>
            <person name="Woyke T."/>
            <person name="Wu D."/>
            <person name="Pukall R."/>
            <person name="Steenblock K."/>
            <person name="Brambilla E."/>
            <person name="Klenk H.-P."/>
            <person name="Eisen J.A."/>
        </authorList>
    </citation>
    <scope>NUCLEOTIDE SEQUENCE [LARGE SCALE GENOMIC DNA]</scope>
    <source>
        <strain evidence="3">DSM 19664 / LMG 22246 / CIP 109416 / KR-200</strain>
    </source>
</reference>
<gene>
    <name evidence="2" type="ordered locus">Deipe_0213</name>
</gene>
<dbReference type="Proteomes" id="UP000010467">
    <property type="component" value="Chromosome"/>
</dbReference>
<evidence type="ECO:0000256" key="1">
    <source>
        <dbReference type="SAM" id="MobiDB-lite"/>
    </source>
</evidence>
<feature type="compositionally biased region" description="Low complexity" evidence="1">
    <location>
        <begin position="303"/>
        <end position="312"/>
    </location>
</feature>
<dbReference type="HOGENOM" id="CLU_035487_0_0_0"/>
<evidence type="ECO:0008006" key="4">
    <source>
        <dbReference type="Google" id="ProtNLM"/>
    </source>
</evidence>
<sequence length="505" mass="53470">MGRLASPYTGRVKTFGPYVAARALQQGVVSTVRGVDRVTGMPVLLFVFPHSLQPVEPLPALDDHFFVPYSDFGTQGEDAYAVAALPLSAHPATDRLLTMRGALSALAWLHERGLTHGAPLPANLWSTDAGVRLAGAALPWAKLGGGFDPPEGGRTPQTDLFILGRTLERLGGLPAELSHLLSDDPVHRGTARSALERLDANGGDARVSVGVRVVPGGADGQPALPDETKGAHAPTTGPEIPTQEAAALPAATVIVEAQDLVVDRRESALIKGPALLIDDSFDDPARPEVVVIHPRPSGVESGAPAVARAAQAGPEETDAPPGPLGASVIIEGLSSPEEALRRPAPSERGPSPQAVSPRGQPIRIGWDEDDSWRVVKSGPGTDRAREVPWLEWIASHWRYLAVVLLPLFVVSYFMTAGPREVPAECCRVQFEVRGAQNVRGRLEVIQAPAGSGLKAGALLSTVPGTVQFPNAPGRYTLRLLAEGYRAQTLQLQLPTRQPVIIEVAR</sequence>
<feature type="region of interest" description="Disordered" evidence="1">
    <location>
        <begin position="215"/>
        <end position="238"/>
    </location>
</feature>
<dbReference type="eggNOG" id="COG0515">
    <property type="taxonomic scope" value="Bacteria"/>
</dbReference>
<keyword evidence="3" id="KW-1185">Reference proteome</keyword>
<organism evidence="2 3">
    <name type="scientific">Deinococcus peraridilitoris (strain DSM 19664 / LMG 22246 / CIP 109416 / KR-200)</name>
    <dbReference type="NCBI Taxonomy" id="937777"/>
    <lineage>
        <taxon>Bacteria</taxon>
        <taxon>Thermotogati</taxon>
        <taxon>Deinococcota</taxon>
        <taxon>Deinococci</taxon>
        <taxon>Deinococcales</taxon>
        <taxon>Deinococcaceae</taxon>
        <taxon>Deinococcus</taxon>
    </lineage>
</organism>
<protein>
    <recommendedName>
        <fullName evidence="4">PEGA domain-containing protein</fullName>
    </recommendedName>
</protein>
<dbReference type="PATRIC" id="fig|937777.3.peg.222"/>
<dbReference type="EMBL" id="CP003382">
    <property type="protein sequence ID" value="AFZ65816.1"/>
    <property type="molecule type" value="Genomic_DNA"/>
</dbReference>
<feature type="region of interest" description="Disordered" evidence="1">
    <location>
        <begin position="295"/>
        <end position="324"/>
    </location>
</feature>
<evidence type="ECO:0000313" key="2">
    <source>
        <dbReference type="EMBL" id="AFZ65816.1"/>
    </source>
</evidence>
<dbReference type="STRING" id="937777.Deipe_0213"/>
<feature type="region of interest" description="Disordered" evidence="1">
    <location>
        <begin position="337"/>
        <end position="364"/>
    </location>
</feature>
<dbReference type="KEGG" id="dpd:Deipe_0213"/>
<proteinExistence type="predicted"/>